<dbReference type="PANTHER" id="PTHR30204">
    <property type="entry name" value="REDOX-CYCLING DRUG-SENSING TRANSCRIPTIONAL ACTIVATOR SOXR"/>
    <property type="match status" value="1"/>
</dbReference>
<dbReference type="EMBL" id="CP022046">
    <property type="protein sequence ID" value="ASE33147.1"/>
    <property type="molecule type" value="Genomic_DNA"/>
</dbReference>
<dbReference type="InterPro" id="IPR000551">
    <property type="entry name" value="MerR-type_HTH_dom"/>
</dbReference>
<dbReference type="PANTHER" id="PTHR30204:SF96">
    <property type="entry name" value="CHROMOSOME-ANCHORING PROTEIN RACA"/>
    <property type="match status" value="1"/>
</dbReference>
<sequence length="236" mass="27556">MQMTTGQVAKVCHVTVRTVQYYDKKGIVSPSETSENNRRLYTEADLNQLKIVLILKDMNFSLKEIKALLKSNESINTLNVLLSEKIIELEENIRNESDQLKQIQFIKKNISEESEYPVSNILNLKNKSKKHQLMKKFRSKFMFVSMIVGIGQYTSITMAITKKKWKPVIIVYPFVLLYAAFAVKKYYAVVSYLCPNCQNEFKPIFSEWFKSNHTYQTRKLLCPHCNVESFCIETHE</sequence>
<keyword evidence="2" id="KW-0175">Coiled coil</keyword>
<evidence type="ECO:0000256" key="1">
    <source>
        <dbReference type="ARBA" id="ARBA00023125"/>
    </source>
</evidence>
<reference evidence="6" key="1">
    <citation type="submission" date="2017-06" db="EMBL/GenBank/DDBJ databases">
        <title>FDA dAtabase for Regulatory Grade micrObial Sequences (FDA-ARGOS): Supporting development and validation of Infectious Disease Dx tests.</title>
        <authorList>
            <person name="Goldberg B."/>
            <person name="Campos J."/>
            <person name="Tallon L."/>
            <person name="Sadzewicz L."/>
            <person name="Sengamalay N."/>
            <person name="Ott S."/>
            <person name="Godinez A."/>
            <person name="Nagaraj S."/>
            <person name="Vavikolanu K."/>
            <person name="Nadendla S."/>
            <person name="George J."/>
            <person name="Geyer C."/>
            <person name="Sichtig H."/>
        </authorList>
    </citation>
    <scope>NUCLEOTIDE SEQUENCE [LARGE SCALE GENOMIC DNA]</scope>
    <source>
        <strain evidence="6">FDAARGOS_285</strain>
    </source>
</reference>
<evidence type="ECO:0000313" key="6">
    <source>
        <dbReference type="Proteomes" id="UP000197058"/>
    </source>
</evidence>
<dbReference type="AlphaFoldDB" id="A0AAI8GSV8"/>
<keyword evidence="3" id="KW-0812">Transmembrane</keyword>
<feature type="transmembrane region" description="Helical" evidence="3">
    <location>
        <begin position="141"/>
        <end position="161"/>
    </location>
</feature>
<dbReference type="Gene3D" id="1.10.1660.10">
    <property type="match status" value="1"/>
</dbReference>
<dbReference type="PROSITE" id="PS50937">
    <property type="entry name" value="HTH_MERR_2"/>
    <property type="match status" value="1"/>
</dbReference>
<gene>
    <name evidence="5" type="ORF">CEP64_00585</name>
</gene>
<accession>A0AAI8GSV8</accession>
<dbReference type="RefSeq" id="WP_088592140.1">
    <property type="nucleotide sequence ID" value="NZ_CP022046.2"/>
</dbReference>
<dbReference type="PRINTS" id="PR00040">
    <property type="entry name" value="HTHMERR"/>
</dbReference>
<evidence type="ECO:0000313" key="5">
    <source>
        <dbReference type="EMBL" id="ASE33147.1"/>
    </source>
</evidence>
<name>A0AAI8GSV8_MAMSC</name>
<proteinExistence type="predicted"/>
<dbReference type="SUPFAM" id="SSF46955">
    <property type="entry name" value="Putative DNA-binding domain"/>
    <property type="match status" value="1"/>
</dbReference>
<dbReference type="KEGG" id="sscu:CEP64_00585"/>
<dbReference type="Pfam" id="PF13411">
    <property type="entry name" value="MerR_1"/>
    <property type="match status" value="1"/>
</dbReference>
<dbReference type="InterPro" id="IPR009061">
    <property type="entry name" value="DNA-bd_dom_put_sf"/>
</dbReference>
<feature type="transmembrane region" description="Helical" evidence="3">
    <location>
        <begin position="167"/>
        <end position="183"/>
    </location>
</feature>
<dbReference type="InterPro" id="IPR047057">
    <property type="entry name" value="MerR_fam"/>
</dbReference>
<evidence type="ECO:0000256" key="3">
    <source>
        <dbReference type="SAM" id="Phobius"/>
    </source>
</evidence>
<protein>
    <submittedName>
        <fullName evidence="5">MerR family transcriptional regulator</fullName>
    </submittedName>
</protein>
<evidence type="ECO:0000256" key="2">
    <source>
        <dbReference type="SAM" id="Coils"/>
    </source>
</evidence>
<dbReference type="Proteomes" id="UP000197058">
    <property type="component" value="Chromosome"/>
</dbReference>
<dbReference type="CDD" id="cd01106">
    <property type="entry name" value="HTH_TipAL-Mta"/>
    <property type="match status" value="1"/>
</dbReference>
<keyword evidence="3" id="KW-0472">Membrane</keyword>
<dbReference type="GO" id="GO:0003677">
    <property type="term" value="F:DNA binding"/>
    <property type="evidence" value="ECO:0007669"/>
    <property type="project" value="UniProtKB-KW"/>
</dbReference>
<evidence type="ECO:0000259" key="4">
    <source>
        <dbReference type="PROSITE" id="PS50937"/>
    </source>
</evidence>
<keyword evidence="1" id="KW-0238">DNA-binding</keyword>
<keyword evidence="3" id="KW-1133">Transmembrane helix</keyword>
<organism evidence="5 6">
    <name type="scientific">Mammaliicoccus sciuri</name>
    <name type="common">Staphylococcus sciuri</name>
    <dbReference type="NCBI Taxonomy" id="1296"/>
    <lineage>
        <taxon>Bacteria</taxon>
        <taxon>Bacillati</taxon>
        <taxon>Bacillota</taxon>
        <taxon>Bacilli</taxon>
        <taxon>Bacillales</taxon>
        <taxon>Staphylococcaceae</taxon>
        <taxon>Mammaliicoccus</taxon>
    </lineage>
</organism>
<feature type="coiled-coil region" evidence="2">
    <location>
        <begin position="79"/>
        <end position="106"/>
    </location>
</feature>
<feature type="domain" description="HTH merR-type" evidence="4">
    <location>
        <begin position="1"/>
        <end position="71"/>
    </location>
</feature>
<dbReference type="GO" id="GO:0003700">
    <property type="term" value="F:DNA-binding transcription factor activity"/>
    <property type="evidence" value="ECO:0007669"/>
    <property type="project" value="InterPro"/>
</dbReference>
<dbReference type="SMART" id="SM00422">
    <property type="entry name" value="HTH_MERR"/>
    <property type="match status" value="1"/>
</dbReference>